<dbReference type="Proteomes" id="UP000004814">
    <property type="component" value="Unassembled WGS sequence"/>
</dbReference>
<comment type="caution">
    <text evidence="1">The sequence shown here is derived from an EMBL/GenBank/DDBJ whole genome shotgun (WGS) entry which is preliminary data.</text>
</comment>
<dbReference type="AlphaFoldDB" id="B1TGT8"/>
<evidence type="ECO:0000313" key="2">
    <source>
        <dbReference type="Proteomes" id="UP000004814"/>
    </source>
</evidence>
<proteinExistence type="predicted"/>
<protein>
    <submittedName>
        <fullName evidence="1">Uncharacterized protein</fullName>
    </submittedName>
</protein>
<accession>B1TGT8</accession>
<organism evidence="1 2">
    <name type="scientific">Burkholderia ambifaria MEX-5</name>
    <dbReference type="NCBI Taxonomy" id="396597"/>
    <lineage>
        <taxon>Bacteria</taxon>
        <taxon>Pseudomonadati</taxon>
        <taxon>Pseudomonadota</taxon>
        <taxon>Betaproteobacteria</taxon>
        <taxon>Burkholderiales</taxon>
        <taxon>Burkholderiaceae</taxon>
        <taxon>Burkholderia</taxon>
        <taxon>Burkholderia cepacia complex</taxon>
    </lineage>
</organism>
<sequence length="63" mass="6993">MRSAYTPSWFWYDTTFAPCFAQYAFAYASCVVPCSTPIDLPFSDSAVGSSGEPFFTTSRVGWL</sequence>
<gene>
    <name evidence="1" type="ORF">BamMEX5DRAFT_7004</name>
</gene>
<name>B1TGT8_9BURK</name>
<dbReference type="EMBL" id="ABLK01000555">
    <property type="protein sequence ID" value="EDT37220.1"/>
    <property type="molecule type" value="Genomic_DNA"/>
</dbReference>
<evidence type="ECO:0000313" key="1">
    <source>
        <dbReference type="EMBL" id="EDT37220.1"/>
    </source>
</evidence>
<reference evidence="1 2" key="1">
    <citation type="submission" date="2008-03" db="EMBL/GenBank/DDBJ databases">
        <title>Sequencing of the draft genome and assembly of Burkholderia ambifaria MEX-5.</title>
        <authorList>
            <consortium name="US DOE Joint Genome Institute (JGI-PGF)"/>
            <person name="Copeland A."/>
            <person name="Lucas S."/>
            <person name="Lapidus A."/>
            <person name="Glavina del Rio T."/>
            <person name="Dalin E."/>
            <person name="Tice H."/>
            <person name="Bruce D."/>
            <person name="Goodwin L."/>
            <person name="Pitluck S."/>
            <person name="Larimer F."/>
            <person name="Land M.L."/>
            <person name="Hauser L."/>
            <person name="Tiedje J."/>
            <person name="Richardson P."/>
        </authorList>
    </citation>
    <scope>NUCLEOTIDE SEQUENCE [LARGE SCALE GENOMIC DNA]</scope>
    <source>
        <strain evidence="1 2">MEX-5</strain>
    </source>
</reference>